<gene>
    <name evidence="2" type="ORF">E8K88_14720</name>
</gene>
<dbReference type="InterPro" id="IPR000182">
    <property type="entry name" value="GNAT_dom"/>
</dbReference>
<dbReference type="Proteomes" id="UP000306236">
    <property type="component" value="Unassembled WGS sequence"/>
</dbReference>
<feature type="domain" description="N-acetyltransferase" evidence="1">
    <location>
        <begin position="10"/>
        <end position="188"/>
    </location>
</feature>
<sequence length="234" mass="26241">MDQYSLLQQLRFRMLELSDAQAVIELRAQVLAQLAHPDQYVVEPDEEQFVATHLHLQPQLDSWGASIGVFDGCRLVAYAMLGIPSSSDPENLAHRVGALVTLPGAAAHLASCMVLPNYQGRHLQRNLLHIRSALAKAWGRDCCLAMVSLHNHSSRHNLMREGLCVSWIGEIDGLRRQLLACNPIQPWAFDMRGAQKVCSLDWQSQQSLLEDGWWGVSSEREPHGSSIWFARKLS</sequence>
<dbReference type="EMBL" id="SSWX01000022">
    <property type="protein sequence ID" value="THJ31565.1"/>
    <property type="molecule type" value="Genomic_DNA"/>
</dbReference>
<dbReference type="GO" id="GO:0016747">
    <property type="term" value="F:acyltransferase activity, transferring groups other than amino-acyl groups"/>
    <property type="evidence" value="ECO:0007669"/>
    <property type="project" value="InterPro"/>
</dbReference>
<protein>
    <recommendedName>
        <fullName evidence="1">N-acetyltransferase domain-containing protein</fullName>
    </recommendedName>
</protein>
<reference evidence="2 3" key="1">
    <citation type="submission" date="2019-04" db="EMBL/GenBank/DDBJ databases">
        <title>Lampropedia sp YIM MLB12 draf genome.</title>
        <authorList>
            <person name="Wang Y.-X."/>
        </authorList>
    </citation>
    <scope>NUCLEOTIDE SEQUENCE [LARGE SCALE GENOMIC DNA]</scope>
    <source>
        <strain evidence="2 3">YIM MLB12</strain>
    </source>
</reference>
<dbReference type="AlphaFoldDB" id="A0A4S5BL17"/>
<name>A0A4S5BL17_9BURK</name>
<dbReference type="Gene3D" id="3.40.630.30">
    <property type="match status" value="1"/>
</dbReference>
<dbReference type="SUPFAM" id="SSF55729">
    <property type="entry name" value="Acyl-CoA N-acyltransferases (Nat)"/>
    <property type="match status" value="1"/>
</dbReference>
<keyword evidence="3" id="KW-1185">Reference proteome</keyword>
<organism evidence="2 3">
    <name type="scientific">Lampropedia aestuarii</name>
    <dbReference type="NCBI Taxonomy" id="2562762"/>
    <lineage>
        <taxon>Bacteria</taxon>
        <taxon>Pseudomonadati</taxon>
        <taxon>Pseudomonadota</taxon>
        <taxon>Betaproteobacteria</taxon>
        <taxon>Burkholderiales</taxon>
        <taxon>Comamonadaceae</taxon>
        <taxon>Lampropedia</taxon>
    </lineage>
</organism>
<dbReference type="PROSITE" id="PS51186">
    <property type="entry name" value="GNAT"/>
    <property type="match status" value="1"/>
</dbReference>
<evidence type="ECO:0000313" key="3">
    <source>
        <dbReference type="Proteomes" id="UP000306236"/>
    </source>
</evidence>
<proteinExistence type="predicted"/>
<comment type="caution">
    <text evidence="2">The sequence shown here is derived from an EMBL/GenBank/DDBJ whole genome shotgun (WGS) entry which is preliminary data.</text>
</comment>
<evidence type="ECO:0000313" key="2">
    <source>
        <dbReference type="EMBL" id="THJ31565.1"/>
    </source>
</evidence>
<evidence type="ECO:0000259" key="1">
    <source>
        <dbReference type="PROSITE" id="PS51186"/>
    </source>
</evidence>
<accession>A0A4S5BL17</accession>
<dbReference type="InterPro" id="IPR016181">
    <property type="entry name" value="Acyl_CoA_acyltransferase"/>
</dbReference>